<dbReference type="Gene3D" id="3.40.250.10">
    <property type="entry name" value="Rhodanese-like domain"/>
    <property type="match status" value="2"/>
</dbReference>
<evidence type="ECO:0000313" key="5">
    <source>
        <dbReference type="EMBL" id="CAM01094.1"/>
    </source>
</evidence>
<dbReference type="PROSITE" id="PS50206">
    <property type="entry name" value="RHODANESE_3"/>
    <property type="match status" value="2"/>
</dbReference>
<dbReference type="InterPro" id="IPR001763">
    <property type="entry name" value="Rhodanese-like_dom"/>
</dbReference>
<dbReference type="EC" id="2.8.1.2" evidence="5"/>
<feature type="region of interest" description="Disordered" evidence="3">
    <location>
        <begin position="1"/>
        <end position="24"/>
    </location>
</feature>
<dbReference type="CDD" id="cd01448">
    <property type="entry name" value="TST_Repeat_1"/>
    <property type="match status" value="1"/>
</dbReference>
<dbReference type="GO" id="GO:0004792">
    <property type="term" value="F:thiosulfate-cyanide sulfurtransferase activity"/>
    <property type="evidence" value="ECO:0007669"/>
    <property type="project" value="TreeGrafter"/>
</dbReference>
<dbReference type="KEGG" id="sen:SACE_1777"/>
<dbReference type="InterPro" id="IPR045078">
    <property type="entry name" value="TST/MPST-like"/>
</dbReference>
<dbReference type="InterPro" id="IPR036873">
    <property type="entry name" value="Rhodanese-like_dom_sf"/>
</dbReference>
<dbReference type="PANTHER" id="PTHR11364:SF27">
    <property type="entry name" value="SULFURTRANSFERASE"/>
    <property type="match status" value="1"/>
</dbReference>
<evidence type="ECO:0000256" key="1">
    <source>
        <dbReference type="ARBA" id="ARBA00022679"/>
    </source>
</evidence>
<dbReference type="eggNOG" id="COG2897">
    <property type="taxonomic scope" value="Bacteria"/>
</dbReference>
<dbReference type="STRING" id="405948.SACE_1777"/>
<keyword evidence="1 5" id="KW-0808">Transferase</keyword>
<feature type="domain" description="Rhodanese" evidence="4">
    <location>
        <begin position="115"/>
        <end position="231"/>
    </location>
</feature>
<dbReference type="AlphaFoldDB" id="A4FAL9"/>
<feature type="region of interest" description="Disordered" evidence="3">
    <location>
        <begin position="217"/>
        <end position="237"/>
    </location>
</feature>
<dbReference type="Pfam" id="PF00581">
    <property type="entry name" value="Rhodanese"/>
    <property type="match status" value="2"/>
</dbReference>
<accession>A4FAL9</accession>
<keyword evidence="6" id="KW-1185">Reference proteome</keyword>
<feature type="compositionally biased region" description="Polar residues" evidence="3">
    <location>
        <begin position="217"/>
        <end position="226"/>
    </location>
</feature>
<name>A4FAL9_SACEN</name>
<organism evidence="5 6">
    <name type="scientific">Saccharopolyspora erythraea (strain ATCC 11635 / DSM 40517 / JCM 4748 / NBRC 13426 / NCIMB 8594 / NRRL 2338)</name>
    <dbReference type="NCBI Taxonomy" id="405948"/>
    <lineage>
        <taxon>Bacteria</taxon>
        <taxon>Bacillati</taxon>
        <taxon>Actinomycetota</taxon>
        <taxon>Actinomycetes</taxon>
        <taxon>Pseudonocardiales</taxon>
        <taxon>Pseudonocardiaceae</taxon>
        <taxon>Saccharopolyspora</taxon>
    </lineage>
</organism>
<gene>
    <name evidence="5" type="primary">sseA</name>
    <name evidence="5" type="ordered locus">SACE_1777</name>
</gene>
<feature type="domain" description="Rhodanese" evidence="4">
    <location>
        <begin position="3"/>
        <end position="87"/>
    </location>
</feature>
<evidence type="ECO:0000256" key="2">
    <source>
        <dbReference type="ARBA" id="ARBA00022737"/>
    </source>
</evidence>
<proteinExistence type="predicted"/>
<protein>
    <submittedName>
        <fullName evidence="5">3-mercaptopyruvate sulfurtransferase</fullName>
        <ecNumber evidence="5">2.8.1.2</ecNumber>
    </submittedName>
</protein>
<dbReference type="CDD" id="cd01449">
    <property type="entry name" value="TST_Repeat_2"/>
    <property type="match status" value="1"/>
</dbReference>
<dbReference type="SMART" id="SM00450">
    <property type="entry name" value="RHOD"/>
    <property type="match status" value="2"/>
</dbReference>
<sequence length="237" mass="24962">MFVDLPTELASEPGAGGRHPLPGPARLEQTLRRAGVTDGRTVVVYDADNASAAARAWWLLRWAGHTDVRVLDGGYAAWVADGGAVTTEEPAPAPGDFEVRPGAMPVLDADDAARVARAGRLLDARAPERYRGDNEPIDPRAGHIPGAVNAPFSEHVDENGRWRSASDLADRFARLGVGPAEQVGVYCGSGVTACSVLLALEHAGISNPQRPAALYTGSWSQWSSDPQRPAATGEEPG</sequence>
<dbReference type="SUPFAM" id="SSF52821">
    <property type="entry name" value="Rhodanese/Cell cycle control phosphatase"/>
    <property type="match status" value="2"/>
</dbReference>
<keyword evidence="2" id="KW-0677">Repeat</keyword>
<reference evidence="5 6" key="1">
    <citation type="journal article" date="2007" name="Nat. Biotechnol.">
        <title>Complete genome sequence of the erythromycin-producing bacterium Saccharopolyspora erythraea NRRL23338.</title>
        <authorList>
            <person name="Oliynyk M."/>
            <person name="Samborskyy M."/>
            <person name="Lester J.B."/>
            <person name="Mironenko T."/>
            <person name="Scott N."/>
            <person name="Dickens S."/>
            <person name="Haydock S.F."/>
            <person name="Leadlay P.F."/>
        </authorList>
    </citation>
    <scope>NUCLEOTIDE SEQUENCE [LARGE SCALE GENOMIC DNA]</scope>
    <source>
        <strain evidence="6">ATCC 11635 / DSM 40517 / JCM 4748 / NBRC 13426 / NCIMB 8594 / NRRL 2338</strain>
    </source>
</reference>
<evidence type="ECO:0000313" key="6">
    <source>
        <dbReference type="Proteomes" id="UP000006728"/>
    </source>
</evidence>
<evidence type="ECO:0000256" key="3">
    <source>
        <dbReference type="SAM" id="MobiDB-lite"/>
    </source>
</evidence>
<dbReference type="EMBL" id="AM420293">
    <property type="protein sequence ID" value="CAM01094.1"/>
    <property type="molecule type" value="Genomic_DNA"/>
</dbReference>
<dbReference type="GO" id="GO:0016784">
    <property type="term" value="F:3-mercaptopyruvate sulfurtransferase activity"/>
    <property type="evidence" value="ECO:0007669"/>
    <property type="project" value="UniProtKB-EC"/>
</dbReference>
<dbReference type="Proteomes" id="UP000006728">
    <property type="component" value="Chromosome"/>
</dbReference>
<dbReference type="PANTHER" id="PTHR11364">
    <property type="entry name" value="THIOSULFATE SULFERTANSFERASE"/>
    <property type="match status" value="1"/>
</dbReference>
<dbReference type="HOGENOM" id="CLU_031618_0_0_11"/>
<evidence type="ECO:0000259" key="4">
    <source>
        <dbReference type="PROSITE" id="PS50206"/>
    </source>
</evidence>